<gene>
    <name evidence="1" type="ORF">ABID49_002696</name>
</gene>
<accession>A0ABV2GEQ0</accession>
<dbReference type="InterPro" id="IPR036291">
    <property type="entry name" value="NAD(P)-bd_dom_sf"/>
</dbReference>
<dbReference type="SUPFAM" id="SSF51735">
    <property type="entry name" value="NAD(P)-binding Rossmann-fold domains"/>
    <property type="match status" value="1"/>
</dbReference>
<evidence type="ECO:0000313" key="2">
    <source>
        <dbReference type="Proteomes" id="UP001549099"/>
    </source>
</evidence>
<dbReference type="Proteomes" id="UP001549099">
    <property type="component" value="Unassembled WGS sequence"/>
</dbReference>
<organism evidence="1 2">
    <name type="scientific">Bhargavaea ullalensis</name>
    <dbReference type="NCBI Taxonomy" id="1265685"/>
    <lineage>
        <taxon>Bacteria</taxon>
        <taxon>Bacillati</taxon>
        <taxon>Bacillota</taxon>
        <taxon>Bacilli</taxon>
        <taxon>Bacillales</taxon>
        <taxon>Caryophanaceae</taxon>
        <taxon>Bhargavaea</taxon>
    </lineage>
</organism>
<sequence length="266" mass="29013">MSGADWLLIGSDPRVALAAELLKKEGGTVVVHAADKWDSKTGELVQNCRPHRLVLPMRPLAGVPGPDVFKSVGEVFAGLLDDDWETTLDRAEKRPHRYLTEERFVWENAGLTAEGFLASWYAAGRGTMRGREFWIAGYGRVGKTLARLLRPAGATVTVMARSPASLAEAVQEGFGFCPLPQTGAAVRPPVLVNTIPSRWLDPEGQVKPELILDLASLPGCLAPGCRHEYYELLPALPGKWFPHDAARLLAEALCRIDGERKGRNDA</sequence>
<dbReference type="RefSeq" id="WP_354199104.1">
    <property type="nucleotide sequence ID" value="NZ_JBEPLW010000033.1"/>
</dbReference>
<name>A0ABV2GEQ0_9BACL</name>
<dbReference type="EMBL" id="JBEPLW010000033">
    <property type="protein sequence ID" value="MET3576766.1"/>
    <property type="molecule type" value="Genomic_DNA"/>
</dbReference>
<keyword evidence="2" id="KW-1185">Reference proteome</keyword>
<proteinExistence type="predicted"/>
<reference evidence="1 2" key="1">
    <citation type="submission" date="2024-06" db="EMBL/GenBank/DDBJ databases">
        <title>Genomic Encyclopedia of Type Strains, Phase IV (KMG-IV): sequencing the most valuable type-strain genomes for metagenomic binning, comparative biology and taxonomic classification.</title>
        <authorList>
            <person name="Goeker M."/>
        </authorList>
    </citation>
    <scope>NUCLEOTIDE SEQUENCE [LARGE SCALE GENOMIC DNA]</scope>
    <source>
        <strain evidence="1 2">DSM 26128</strain>
    </source>
</reference>
<evidence type="ECO:0000313" key="1">
    <source>
        <dbReference type="EMBL" id="MET3576766.1"/>
    </source>
</evidence>
<comment type="caution">
    <text evidence="1">The sequence shown here is derived from an EMBL/GenBank/DDBJ whole genome shotgun (WGS) entry which is preliminary data.</text>
</comment>
<protein>
    <submittedName>
        <fullName evidence="1">Dipicolinate synthase subunit A</fullName>
    </submittedName>
</protein>
<dbReference type="Gene3D" id="3.40.50.720">
    <property type="entry name" value="NAD(P)-binding Rossmann-like Domain"/>
    <property type="match status" value="1"/>
</dbReference>